<evidence type="ECO:0000256" key="4">
    <source>
        <dbReference type="ARBA" id="ARBA00008372"/>
    </source>
</evidence>
<dbReference type="InterPro" id="IPR036397">
    <property type="entry name" value="RNaseH_sf"/>
</dbReference>
<feature type="region of interest" description="Disordered" evidence="15">
    <location>
        <begin position="1"/>
        <end position="34"/>
    </location>
</feature>
<dbReference type="HOGENOM" id="CLU_027974_0_0_1"/>
<evidence type="ECO:0000313" key="18">
    <source>
        <dbReference type="Proteomes" id="UP000011087"/>
    </source>
</evidence>
<keyword evidence="9" id="KW-0378">Hydrolase</keyword>
<dbReference type="GO" id="GO:0005634">
    <property type="term" value="C:nucleus"/>
    <property type="evidence" value="ECO:0007669"/>
    <property type="project" value="UniProtKB-SubCell"/>
</dbReference>
<evidence type="ECO:0000256" key="5">
    <source>
        <dbReference type="ARBA" id="ARBA00012161"/>
    </source>
</evidence>
<evidence type="ECO:0000256" key="7">
    <source>
        <dbReference type="ARBA" id="ARBA00022722"/>
    </source>
</evidence>
<evidence type="ECO:0000256" key="3">
    <source>
        <dbReference type="ARBA" id="ARBA00004496"/>
    </source>
</evidence>
<dbReference type="KEGG" id="gtt:GUITHDRAFT_97567"/>
<keyword evidence="10" id="KW-0269">Exonuclease</keyword>
<evidence type="ECO:0000256" key="12">
    <source>
        <dbReference type="ARBA" id="ARBA00023015"/>
    </source>
</evidence>
<keyword evidence="12" id="KW-0805">Transcription regulation</keyword>
<dbReference type="GO" id="GO:0030014">
    <property type="term" value="C:CCR4-NOT complex"/>
    <property type="evidence" value="ECO:0007669"/>
    <property type="project" value="InterPro"/>
</dbReference>
<dbReference type="InterPro" id="IPR039637">
    <property type="entry name" value="CNOT7/CNOT8/Pop2"/>
</dbReference>
<dbReference type="AlphaFoldDB" id="L1IJR7"/>
<name>L1IJR7_GUITC</name>
<evidence type="ECO:0000256" key="9">
    <source>
        <dbReference type="ARBA" id="ARBA00022801"/>
    </source>
</evidence>
<sequence length="341" mass="38256">MAMAPEGDGAQGDDETIGDGEDWDAPGEPSELSTLSAQTEWMNQQSMDDQGAGMTAPMMNELLAANQPVIVDDTNIINVWRHNLEDAFREISDIVQTHPYVAMDTEFPGVVARPYGTFRSHTDYQYQTVKCNVDLLRIIQLGLTFSDENGNLHERCTWQFHFSFDLENDIFAQDSIDLLRKAGVDFEKHQKDGIDVEEFGGLFMVSGLTLSEEVRWISFHSYFDFGYLVKVLTNAKLPEKESDFFALLGDYFPCFFDIKYIMKSCESLKGGLNRIAETLEVKRVGPSHQAGSDSLVTSLTFFKMARLFFENNIDESKYAGVLYGLGQGSVSGPTTWNANQA</sequence>
<evidence type="ECO:0000256" key="6">
    <source>
        <dbReference type="ARBA" id="ARBA00022490"/>
    </source>
</evidence>
<comment type="subcellular location">
    <subcellularLocation>
        <location evidence="3">Cytoplasm</location>
    </subcellularLocation>
    <subcellularLocation>
        <location evidence="2">Nucleus</location>
    </subcellularLocation>
</comment>
<dbReference type="PANTHER" id="PTHR10797">
    <property type="entry name" value="CCR4-NOT TRANSCRIPTION COMPLEX SUBUNIT"/>
    <property type="match status" value="1"/>
</dbReference>
<dbReference type="Gene3D" id="3.30.420.10">
    <property type="entry name" value="Ribonuclease H-like superfamily/Ribonuclease H"/>
    <property type="match status" value="1"/>
</dbReference>
<evidence type="ECO:0000313" key="17">
    <source>
        <dbReference type="EnsemblProtists" id="EKX36481"/>
    </source>
</evidence>
<dbReference type="GO" id="GO:0004535">
    <property type="term" value="F:poly(A)-specific ribonuclease activity"/>
    <property type="evidence" value="ECO:0007669"/>
    <property type="project" value="UniProtKB-EC"/>
</dbReference>
<dbReference type="GO" id="GO:0046872">
    <property type="term" value="F:metal ion binding"/>
    <property type="evidence" value="ECO:0007669"/>
    <property type="project" value="UniProtKB-KW"/>
</dbReference>
<keyword evidence="18" id="KW-1185">Reference proteome</keyword>
<dbReference type="EC" id="3.1.13.4" evidence="5"/>
<evidence type="ECO:0000256" key="10">
    <source>
        <dbReference type="ARBA" id="ARBA00022839"/>
    </source>
</evidence>
<dbReference type="GO" id="GO:0003723">
    <property type="term" value="F:RNA binding"/>
    <property type="evidence" value="ECO:0007669"/>
    <property type="project" value="UniProtKB-KW"/>
</dbReference>
<reference evidence="18" key="2">
    <citation type="submission" date="2012-11" db="EMBL/GenBank/DDBJ databases">
        <authorList>
            <person name="Kuo A."/>
            <person name="Curtis B.A."/>
            <person name="Tanifuji G."/>
            <person name="Burki F."/>
            <person name="Gruber A."/>
            <person name="Irimia M."/>
            <person name="Maruyama S."/>
            <person name="Arias M.C."/>
            <person name="Ball S.G."/>
            <person name="Gile G.H."/>
            <person name="Hirakawa Y."/>
            <person name="Hopkins J.F."/>
            <person name="Rensing S.A."/>
            <person name="Schmutz J."/>
            <person name="Symeonidi A."/>
            <person name="Elias M."/>
            <person name="Eveleigh R.J."/>
            <person name="Herman E.K."/>
            <person name="Klute M.J."/>
            <person name="Nakayama T."/>
            <person name="Obornik M."/>
            <person name="Reyes-Prieto A."/>
            <person name="Armbrust E.V."/>
            <person name="Aves S.J."/>
            <person name="Beiko R.G."/>
            <person name="Coutinho P."/>
            <person name="Dacks J.B."/>
            <person name="Durnford D.G."/>
            <person name="Fast N.M."/>
            <person name="Green B.R."/>
            <person name="Grisdale C."/>
            <person name="Hempe F."/>
            <person name="Henrissat B."/>
            <person name="Hoppner M.P."/>
            <person name="Ishida K.-I."/>
            <person name="Kim E."/>
            <person name="Koreny L."/>
            <person name="Kroth P.G."/>
            <person name="Liu Y."/>
            <person name="Malik S.-B."/>
            <person name="Maier U.G."/>
            <person name="McRose D."/>
            <person name="Mock T."/>
            <person name="Neilson J.A."/>
            <person name="Onodera N.T."/>
            <person name="Poole A.M."/>
            <person name="Pritham E.J."/>
            <person name="Richards T.A."/>
            <person name="Rocap G."/>
            <person name="Roy S.W."/>
            <person name="Sarai C."/>
            <person name="Schaack S."/>
            <person name="Shirato S."/>
            <person name="Slamovits C.H."/>
            <person name="Spencer D.F."/>
            <person name="Suzuki S."/>
            <person name="Worden A.Z."/>
            <person name="Zauner S."/>
            <person name="Barry K."/>
            <person name="Bell C."/>
            <person name="Bharti A.K."/>
            <person name="Crow J.A."/>
            <person name="Grimwood J."/>
            <person name="Kramer R."/>
            <person name="Lindquist E."/>
            <person name="Lucas S."/>
            <person name="Salamov A."/>
            <person name="McFadden G.I."/>
            <person name="Lane C.E."/>
            <person name="Keeling P.J."/>
            <person name="Gray M.W."/>
            <person name="Grigoriev I.V."/>
            <person name="Archibald J.M."/>
        </authorList>
    </citation>
    <scope>NUCLEOTIDE SEQUENCE</scope>
    <source>
        <strain evidence="18">CCMP2712</strain>
    </source>
</reference>
<dbReference type="SUPFAM" id="SSF53098">
    <property type="entry name" value="Ribonuclease H-like"/>
    <property type="match status" value="1"/>
</dbReference>
<dbReference type="Pfam" id="PF04857">
    <property type="entry name" value="CAF1"/>
    <property type="match status" value="2"/>
</dbReference>
<protein>
    <recommendedName>
        <fullName evidence="5">poly(A)-specific ribonuclease</fullName>
        <ecNumber evidence="5">3.1.13.4</ecNumber>
    </recommendedName>
</protein>
<evidence type="ECO:0000313" key="16">
    <source>
        <dbReference type="EMBL" id="EKX36481.1"/>
    </source>
</evidence>
<reference evidence="17" key="3">
    <citation type="submission" date="2015-06" db="UniProtKB">
        <authorList>
            <consortium name="EnsemblProtists"/>
        </authorList>
    </citation>
    <scope>IDENTIFICATION</scope>
</reference>
<comment type="catalytic activity">
    <reaction evidence="1">
        <text>Exonucleolytic cleavage of poly(A) to 5'-AMP.</text>
        <dbReference type="EC" id="3.1.13.4"/>
    </reaction>
</comment>
<organism evidence="16">
    <name type="scientific">Guillardia theta (strain CCMP2712)</name>
    <name type="common">Cryptophyte</name>
    <dbReference type="NCBI Taxonomy" id="905079"/>
    <lineage>
        <taxon>Eukaryota</taxon>
        <taxon>Cryptophyceae</taxon>
        <taxon>Pyrenomonadales</taxon>
        <taxon>Geminigeraceae</taxon>
        <taxon>Guillardia</taxon>
    </lineage>
</organism>
<dbReference type="eggNOG" id="KOG0304">
    <property type="taxonomic scope" value="Eukaryota"/>
</dbReference>
<comment type="similarity">
    <text evidence="4">Belongs to the CAF1 family.</text>
</comment>
<dbReference type="GO" id="GO:0005737">
    <property type="term" value="C:cytoplasm"/>
    <property type="evidence" value="ECO:0007669"/>
    <property type="project" value="UniProtKB-SubCell"/>
</dbReference>
<dbReference type="InterPro" id="IPR006941">
    <property type="entry name" value="RNase_CAF1"/>
</dbReference>
<dbReference type="OrthoDB" id="1164111at2759"/>
<dbReference type="InterPro" id="IPR012337">
    <property type="entry name" value="RNaseH-like_sf"/>
</dbReference>
<proteinExistence type="inferred from homology"/>
<keyword evidence="7" id="KW-0540">Nuclease</keyword>
<dbReference type="EMBL" id="JH993073">
    <property type="protein sequence ID" value="EKX36481.1"/>
    <property type="molecule type" value="Genomic_DNA"/>
</dbReference>
<dbReference type="EnsemblProtists" id="EKX36481">
    <property type="protein sequence ID" value="EKX36481"/>
    <property type="gene ID" value="GUITHDRAFT_97567"/>
</dbReference>
<dbReference type="STRING" id="905079.L1IJR7"/>
<evidence type="ECO:0000256" key="2">
    <source>
        <dbReference type="ARBA" id="ARBA00004123"/>
    </source>
</evidence>
<dbReference type="FunFam" id="3.30.420.10:FF:000048">
    <property type="entry name" value="CCR4-associated factor 1, putative"/>
    <property type="match status" value="1"/>
</dbReference>
<keyword evidence="13" id="KW-0804">Transcription</keyword>
<dbReference type="OMA" id="IKFMMRA"/>
<dbReference type="GeneID" id="17293222"/>
<evidence type="ECO:0000256" key="1">
    <source>
        <dbReference type="ARBA" id="ARBA00001663"/>
    </source>
</evidence>
<evidence type="ECO:0000256" key="11">
    <source>
        <dbReference type="ARBA" id="ARBA00022884"/>
    </source>
</evidence>
<evidence type="ECO:0000256" key="13">
    <source>
        <dbReference type="ARBA" id="ARBA00023163"/>
    </source>
</evidence>
<keyword evidence="6" id="KW-0963">Cytoplasm</keyword>
<keyword evidence="14" id="KW-0539">Nucleus</keyword>
<evidence type="ECO:0000256" key="8">
    <source>
        <dbReference type="ARBA" id="ARBA00022723"/>
    </source>
</evidence>
<keyword evidence="11" id="KW-0694">RNA-binding</keyword>
<dbReference type="PaxDb" id="55529-EKX36481"/>
<evidence type="ECO:0000256" key="15">
    <source>
        <dbReference type="SAM" id="MobiDB-lite"/>
    </source>
</evidence>
<dbReference type="Proteomes" id="UP000011087">
    <property type="component" value="Unassembled WGS sequence"/>
</dbReference>
<gene>
    <name evidence="16" type="ORF">GUITHDRAFT_97567</name>
</gene>
<reference evidence="16 18" key="1">
    <citation type="journal article" date="2012" name="Nature">
        <title>Algal genomes reveal evolutionary mosaicism and the fate of nucleomorphs.</title>
        <authorList>
            <consortium name="DOE Joint Genome Institute"/>
            <person name="Curtis B.A."/>
            <person name="Tanifuji G."/>
            <person name="Burki F."/>
            <person name="Gruber A."/>
            <person name="Irimia M."/>
            <person name="Maruyama S."/>
            <person name="Arias M.C."/>
            <person name="Ball S.G."/>
            <person name="Gile G.H."/>
            <person name="Hirakawa Y."/>
            <person name="Hopkins J.F."/>
            <person name="Kuo A."/>
            <person name="Rensing S.A."/>
            <person name="Schmutz J."/>
            <person name="Symeonidi A."/>
            <person name="Elias M."/>
            <person name="Eveleigh R.J."/>
            <person name="Herman E.K."/>
            <person name="Klute M.J."/>
            <person name="Nakayama T."/>
            <person name="Obornik M."/>
            <person name="Reyes-Prieto A."/>
            <person name="Armbrust E.V."/>
            <person name="Aves S.J."/>
            <person name="Beiko R.G."/>
            <person name="Coutinho P."/>
            <person name="Dacks J.B."/>
            <person name="Durnford D.G."/>
            <person name="Fast N.M."/>
            <person name="Green B.R."/>
            <person name="Grisdale C.J."/>
            <person name="Hempel F."/>
            <person name="Henrissat B."/>
            <person name="Hoppner M.P."/>
            <person name="Ishida K."/>
            <person name="Kim E."/>
            <person name="Koreny L."/>
            <person name="Kroth P.G."/>
            <person name="Liu Y."/>
            <person name="Malik S.B."/>
            <person name="Maier U.G."/>
            <person name="McRose D."/>
            <person name="Mock T."/>
            <person name="Neilson J.A."/>
            <person name="Onodera N.T."/>
            <person name="Poole A.M."/>
            <person name="Pritham E.J."/>
            <person name="Richards T.A."/>
            <person name="Rocap G."/>
            <person name="Roy S.W."/>
            <person name="Sarai C."/>
            <person name="Schaack S."/>
            <person name="Shirato S."/>
            <person name="Slamovits C.H."/>
            <person name="Spencer D.F."/>
            <person name="Suzuki S."/>
            <person name="Worden A.Z."/>
            <person name="Zauner S."/>
            <person name="Barry K."/>
            <person name="Bell C."/>
            <person name="Bharti A.K."/>
            <person name="Crow J.A."/>
            <person name="Grimwood J."/>
            <person name="Kramer R."/>
            <person name="Lindquist E."/>
            <person name="Lucas S."/>
            <person name="Salamov A."/>
            <person name="McFadden G.I."/>
            <person name="Lane C.E."/>
            <person name="Keeling P.J."/>
            <person name="Gray M.W."/>
            <person name="Grigoriev I.V."/>
            <person name="Archibald J.M."/>
        </authorList>
    </citation>
    <scope>NUCLEOTIDE SEQUENCE</scope>
    <source>
        <strain evidence="16 18">CCMP2712</strain>
    </source>
</reference>
<dbReference type="RefSeq" id="XP_005823461.1">
    <property type="nucleotide sequence ID" value="XM_005823404.1"/>
</dbReference>
<evidence type="ECO:0000256" key="14">
    <source>
        <dbReference type="ARBA" id="ARBA00023242"/>
    </source>
</evidence>
<feature type="compositionally biased region" description="Acidic residues" evidence="15">
    <location>
        <begin position="11"/>
        <end position="25"/>
    </location>
</feature>
<accession>L1IJR7</accession>
<keyword evidence="8" id="KW-0479">Metal-binding</keyword>